<reference evidence="2" key="2">
    <citation type="submission" date="2025-08" db="UniProtKB">
        <authorList>
            <consortium name="RefSeq"/>
        </authorList>
    </citation>
    <scope>IDENTIFICATION</scope>
    <source>
        <tissue evidence="2">Leaf</tissue>
    </source>
</reference>
<proteinExistence type="predicted"/>
<dbReference type="AlphaFoldDB" id="A0A6P8BT15"/>
<organism evidence="1 2">
    <name type="scientific">Punica granatum</name>
    <name type="common">Pomegranate</name>
    <dbReference type="NCBI Taxonomy" id="22663"/>
    <lineage>
        <taxon>Eukaryota</taxon>
        <taxon>Viridiplantae</taxon>
        <taxon>Streptophyta</taxon>
        <taxon>Embryophyta</taxon>
        <taxon>Tracheophyta</taxon>
        <taxon>Spermatophyta</taxon>
        <taxon>Magnoliopsida</taxon>
        <taxon>eudicotyledons</taxon>
        <taxon>Gunneridae</taxon>
        <taxon>Pentapetalae</taxon>
        <taxon>rosids</taxon>
        <taxon>malvids</taxon>
        <taxon>Myrtales</taxon>
        <taxon>Lythraceae</taxon>
        <taxon>Punica</taxon>
    </lineage>
</organism>
<keyword evidence="1" id="KW-1185">Reference proteome</keyword>
<dbReference type="RefSeq" id="XP_031372618.1">
    <property type="nucleotide sequence ID" value="XM_031516758.1"/>
</dbReference>
<reference evidence="1" key="1">
    <citation type="journal article" date="2020" name="Plant Biotechnol. J.">
        <title>The pomegranate (Punica granatum L.) draft genome dissects genetic divergence between soft- and hard-seeded cultivars.</title>
        <authorList>
            <person name="Luo X."/>
            <person name="Li H."/>
            <person name="Wu Z."/>
            <person name="Yao W."/>
            <person name="Zhao P."/>
            <person name="Cao D."/>
            <person name="Yu H."/>
            <person name="Li K."/>
            <person name="Poudel K."/>
            <person name="Zhao D."/>
            <person name="Zhang F."/>
            <person name="Xia X."/>
            <person name="Chen L."/>
            <person name="Wang Q."/>
            <person name="Jing D."/>
            <person name="Cao S."/>
        </authorList>
    </citation>
    <scope>NUCLEOTIDE SEQUENCE [LARGE SCALE GENOMIC DNA]</scope>
    <source>
        <strain evidence="1">cv. Tunisia</strain>
    </source>
</reference>
<gene>
    <name evidence="2" type="primary">LOC116187811</name>
</gene>
<dbReference type="Proteomes" id="UP000515151">
    <property type="component" value="Chromosome 8"/>
</dbReference>
<evidence type="ECO:0000313" key="1">
    <source>
        <dbReference type="Proteomes" id="UP000515151"/>
    </source>
</evidence>
<dbReference type="SUPFAM" id="SSF52058">
    <property type="entry name" value="L domain-like"/>
    <property type="match status" value="1"/>
</dbReference>
<dbReference type="PANTHER" id="PTHR47186:SF3">
    <property type="entry name" value="OS09G0267800 PROTEIN"/>
    <property type="match status" value="1"/>
</dbReference>
<protein>
    <submittedName>
        <fullName evidence="2">Plant intracellular Ras-group-related LRR protein 4-like</fullName>
    </submittedName>
</protein>
<dbReference type="PANTHER" id="PTHR47186">
    <property type="entry name" value="LEUCINE-RICH REPEAT-CONTAINING PROTEIN 57"/>
    <property type="match status" value="1"/>
</dbReference>
<sequence length="137" mass="15094">MKLPDSIGDLKSLVELSISMKEIAELPERIGNLKKLEVIKMLGCSVTKLSDSVGNLKSLVELNISLSQIAELPNTLSHSKKLVFKMKDCGITRLLDLIGGPQVAEAGKVNAEHGDYFLQGCRKMRLESDREAQEEAR</sequence>
<dbReference type="GeneID" id="116187811"/>
<name>A0A6P8BT15_PUNGR</name>
<accession>A0A6P8BT15</accession>
<evidence type="ECO:0000313" key="2">
    <source>
        <dbReference type="RefSeq" id="XP_031372618.1"/>
    </source>
</evidence>
<dbReference type="Gene3D" id="3.80.10.10">
    <property type="entry name" value="Ribonuclease Inhibitor"/>
    <property type="match status" value="1"/>
</dbReference>
<dbReference type="InterPro" id="IPR032675">
    <property type="entry name" value="LRR_dom_sf"/>
</dbReference>
<dbReference type="OrthoDB" id="2018313at2759"/>